<dbReference type="Gene3D" id="3.10.129.10">
    <property type="entry name" value="Hotdog Thioesterase"/>
    <property type="match status" value="1"/>
</dbReference>
<organism evidence="3 4">
    <name type="scientific">Desulfolutivibrio sulfodismutans</name>
    <dbReference type="NCBI Taxonomy" id="63561"/>
    <lineage>
        <taxon>Bacteria</taxon>
        <taxon>Pseudomonadati</taxon>
        <taxon>Thermodesulfobacteriota</taxon>
        <taxon>Desulfovibrionia</taxon>
        <taxon>Desulfovibrionales</taxon>
        <taxon>Desulfovibrionaceae</taxon>
        <taxon>Desulfolutivibrio</taxon>
    </lineage>
</organism>
<proteinExistence type="predicted"/>
<accession>A0A7K3NN14</accession>
<name>A0A7K3NN14_9BACT</name>
<dbReference type="AlphaFoldDB" id="A0A7K3NN14"/>
<feature type="domain" description="Thioesterase" evidence="2">
    <location>
        <begin position="53"/>
        <end position="122"/>
    </location>
</feature>
<dbReference type="InterPro" id="IPR029069">
    <property type="entry name" value="HotDog_dom_sf"/>
</dbReference>
<dbReference type="InterPro" id="IPR006683">
    <property type="entry name" value="Thioestr_dom"/>
</dbReference>
<dbReference type="NCBIfam" id="TIGR00369">
    <property type="entry name" value="unchar_dom_1"/>
    <property type="match status" value="1"/>
</dbReference>
<keyword evidence="1" id="KW-0378">Hydrolase</keyword>
<evidence type="ECO:0000256" key="1">
    <source>
        <dbReference type="ARBA" id="ARBA00022801"/>
    </source>
</evidence>
<dbReference type="Proteomes" id="UP000469724">
    <property type="component" value="Unassembled WGS sequence"/>
</dbReference>
<dbReference type="SUPFAM" id="SSF54637">
    <property type="entry name" value="Thioesterase/thiol ester dehydrase-isomerase"/>
    <property type="match status" value="1"/>
</dbReference>
<dbReference type="Pfam" id="PF03061">
    <property type="entry name" value="4HBT"/>
    <property type="match status" value="1"/>
</dbReference>
<gene>
    <name evidence="3" type="ORF">G3N56_10535</name>
</gene>
<dbReference type="InterPro" id="IPR003736">
    <property type="entry name" value="PAAI_dom"/>
</dbReference>
<reference evidence="3 4" key="1">
    <citation type="submission" date="2020-02" db="EMBL/GenBank/DDBJ databases">
        <title>Comparative genomics of sulfur disproportionating microorganisms.</title>
        <authorList>
            <person name="Ward L.M."/>
            <person name="Bertran E."/>
            <person name="Johnston D.T."/>
        </authorList>
    </citation>
    <scope>NUCLEOTIDE SEQUENCE [LARGE SCALE GENOMIC DNA]</scope>
    <source>
        <strain evidence="3 4">DSM 3696</strain>
    </source>
</reference>
<dbReference type="RefSeq" id="WP_163302218.1">
    <property type="nucleotide sequence ID" value="NZ_JAAGRQ010000039.1"/>
</dbReference>
<dbReference type="PANTHER" id="PTHR43240">
    <property type="entry name" value="1,4-DIHYDROXY-2-NAPHTHOYL-COA THIOESTERASE 1"/>
    <property type="match status" value="1"/>
</dbReference>
<evidence type="ECO:0000259" key="2">
    <source>
        <dbReference type="Pfam" id="PF03061"/>
    </source>
</evidence>
<keyword evidence="4" id="KW-1185">Reference proteome</keyword>
<dbReference type="EMBL" id="JAAGRQ010000039">
    <property type="protein sequence ID" value="NDY57175.1"/>
    <property type="molecule type" value="Genomic_DNA"/>
</dbReference>
<sequence length="140" mass="15481">MTTSIQDIKQVIEEMIPFDLFLGMKVEEARPGYARIRLPYRPEFIGDPRRPALHGGILSTLIDTCGGTAVWASCEVQDRVATIDLRVDYLRPAPPEDVLAEAEVKLLGNRVGNSSVRIFAASKPELTLAEGRGVYNIRKA</sequence>
<protein>
    <submittedName>
        <fullName evidence="3">PaaI family thioesterase</fullName>
    </submittedName>
</protein>
<evidence type="ECO:0000313" key="4">
    <source>
        <dbReference type="Proteomes" id="UP000469724"/>
    </source>
</evidence>
<dbReference type="CDD" id="cd03443">
    <property type="entry name" value="PaaI_thioesterase"/>
    <property type="match status" value="1"/>
</dbReference>
<comment type="caution">
    <text evidence="3">The sequence shown here is derived from an EMBL/GenBank/DDBJ whole genome shotgun (WGS) entry which is preliminary data.</text>
</comment>
<dbReference type="GO" id="GO:0016289">
    <property type="term" value="F:acyl-CoA hydrolase activity"/>
    <property type="evidence" value="ECO:0007669"/>
    <property type="project" value="UniProtKB-ARBA"/>
</dbReference>
<evidence type="ECO:0000313" key="3">
    <source>
        <dbReference type="EMBL" id="NDY57175.1"/>
    </source>
</evidence>